<dbReference type="EMBL" id="UYRU01000005">
    <property type="protein sequence ID" value="VDK28880.1"/>
    <property type="molecule type" value="Genomic_DNA"/>
</dbReference>
<organism evidence="1 2">
    <name type="scientific">Dibothriocephalus latus</name>
    <name type="common">Fish tapeworm</name>
    <name type="synonym">Diphyllobothrium latum</name>
    <dbReference type="NCBI Taxonomy" id="60516"/>
    <lineage>
        <taxon>Eukaryota</taxon>
        <taxon>Metazoa</taxon>
        <taxon>Spiralia</taxon>
        <taxon>Lophotrochozoa</taxon>
        <taxon>Platyhelminthes</taxon>
        <taxon>Cestoda</taxon>
        <taxon>Eucestoda</taxon>
        <taxon>Diphyllobothriidea</taxon>
        <taxon>Diphyllobothriidae</taxon>
        <taxon>Dibothriocephalus</taxon>
    </lineage>
</organism>
<name>A0A3P6PB69_DIBLA</name>
<sequence>MPSQHSNALYRRHETGSRVVAVLISFLILTQHLPGICAMSRGQVAQRSPDEQRSEGSPIDSLASNASHELDLICGPHPFDLLIAGVLRSLQESSMENSLVISNTMTSLYRTQPSFYAFVMKCTSAWNRCQREQLENGLLQQLSGAESTRPTQSNDWKILCGRGLSL</sequence>
<accession>A0A3P6PB69</accession>
<gene>
    <name evidence="1" type="ORF">DILT_LOCUS3</name>
</gene>
<keyword evidence="2" id="KW-1185">Reference proteome</keyword>
<reference evidence="1 2" key="1">
    <citation type="submission" date="2018-11" db="EMBL/GenBank/DDBJ databases">
        <authorList>
            <consortium name="Pathogen Informatics"/>
        </authorList>
    </citation>
    <scope>NUCLEOTIDE SEQUENCE [LARGE SCALE GENOMIC DNA]</scope>
</reference>
<proteinExistence type="predicted"/>
<dbReference type="Proteomes" id="UP000281553">
    <property type="component" value="Unassembled WGS sequence"/>
</dbReference>
<protein>
    <submittedName>
        <fullName evidence="1">Uncharacterized protein</fullName>
    </submittedName>
</protein>
<dbReference type="AlphaFoldDB" id="A0A3P6PB69"/>
<evidence type="ECO:0000313" key="1">
    <source>
        <dbReference type="EMBL" id="VDK28880.1"/>
    </source>
</evidence>
<dbReference type="OrthoDB" id="6260191at2759"/>
<evidence type="ECO:0000313" key="2">
    <source>
        <dbReference type="Proteomes" id="UP000281553"/>
    </source>
</evidence>